<protein>
    <submittedName>
        <fullName evidence="2">Uncharacterized protein</fullName>
    </submittedName>
</protein>
<keyword evidence="1" id="KW-0812">Transmembrane</keyword>
<organism evidence="2 3">
    <name type="scientific">Terriglobus roseus</name>
    <dbReference type="NCBI Taxonomy" id="392734"/>
    <lineage>
        <taxon>Bacteria</taxon>
        <taxon>Pseudomonadati</taxon>
        <taxon>Acidobacteriota</taxon>
        <taxon>Terriglobia</taxon>
        <taxon>Terriglobales</taxon>
        <taxon>Acidobacteriaceae</taxon>
        <taxon>Terriglobus</taxon>
    </lineage>
</organism>
<dbReference type="EMBL" id="LT629690">
    <property type="protein sequence ID" value="SDF80519.1"/>
    <property type="molecule type" value="Genomic_DNA"/>
</dbReference>
<dbReference type="Proteomes" id="UP000182427">
    <property type="component" value="Chromosome I"/>
</dbReference>
<keyword evidence="3" id="KW-1185">Reference proteome</keyword>
<evidence type="ECO:0000313" key="3">
    <source>
        <dbReference type="Proteomes" id="UP000182427"/>
    </source>
</evidence>
<feature type="transmembrane region" description="Helical" evidence="1">
    <location>
        <begin position="16"/>
        <end position="35"/>
    </location>
</feature>
<gene>
    <name evidence="2" type="ORF">SAMN05444167_3366</name>
</gene>
<name>A0A1G7P4J3_9BACT</name>
<feature type="transmembrane region" description="Helical" evidence="1">
    <location>
        <begin position="239"/>
        <end position="258"/>
    </location>
</feature>
<keyword evidence="1" id="KW-1133">Transmembrane helix</keyword>
<feature type="transmembrane region" description="Helical" evidence="1">
    <location>
        <begin position="209"/>
        <end position="227"/>
    </location>
</feature>
<evidence type="ECO:0000256" key="1">
    <source>
        <dbReference type="SAM" id="Phobius"/>
    </source>
</evidence>
<dbReference type="AlphaFoldDB" id="A0A1G7P4J3"/>
<sequence length="343" mass="39285">MDFSGLVKGVQDFWDFIWPPIFCIVALTGILVYVAPQTFKVALAKLTNLKPDDQRQVQFFKVAKRFGFDKLLPIICAFFLIFFLDVVRNIVVMGGQAIPPVISYTPSAMLLEHSNDSMIECLWMTRSQAIHLQQEAALKAAPPTPHETEGASQKDPAPFHLDTRYGFVTFEEISQLIDAAAVEASAQHKDAGPVKSLHYAEEDINAPHMAFSALKFLFLYTLVVSFIELRRSTTRSRVVFRTIFLLAVIVVGMFGYFLRYLRATEKVQEMKRYVARAYPLSGTMNCEALDDQTSLELHNLYEGRAERESEWRRRWWSLRFPDTTIVKWSWEQVTGQRLPNSGR</sequence>
<evidence type="ECO:0000313" key="2">
    <source>
        <dbReference type="EMBL" id="SDF80519.1"/>
    </source>
</evidence>
<feature type="transmembrane region" description="Helical" evidence="1">
    <location>
        <begin position="71"/>
        <end position="91"/>
    </location>
</feature>
<accession>A0A1G7P4J3</accession>
<reference evidence="2 3" key="1">
    <citation type="submission" date="2016-10" db="EMBL/GenBank/DDBJ databases">
        <authorList>
            <person name="de Groot N.N."/>
        </authorList>
    </citation>
    <scope>NUCLEOTIDE SEQUENCE [LARGE SCALE GENOMIC DNA]</scope>
    <source>
        <strain evidence="2 3">GAS232</strain>
    </source>
</reference>
<proteinExistence type="predicted"/>
<keyword evidence="1" id="KW-0472">Membrane</keyword>